<dbReference type="GO" id="GO:0004571">
    <property type="term" value="F:mannosyl-oligosaccharide 1,2-alpha-mannosidase activity"/>
    <property type="evidence" value="ECO:0007669"/>
    <property type="project" value="InterPro"/>
</dbReference>
<dbReference type="EMBL" id="CP029508">
    <property type="protein sequence ID" value="AYU76588.1"/>
    <property type="molecule type" value="Genomic_DNA"/>
</dbReference>
<proteinExistence type="inferred from homology"/>
<reference evidence="3 4" key="1">
    <citation type="journal article" date="2018" name="Sci. Rep.">
        <title>A complete Leishmania donovani reference genome identifies novel genetic variations associated with virulence.</title>
        <authorList>
            <person name="Lypaczewski P."/>
            <person name="Hoshizaki J."/>
            <person name="Zhang W.-W."/>
            <person name="McCall L.-I."/>
            <person name="Torcivia-Rodriguez J."/>
            <person name="Simonyan V."/>
            <person name="Kaur A."/>
            <person name="Dewar K."/>
            <person name="Matlashewski G."/>
        </authorList>
    </citation>
    <scope>NUCLEOTIDE SEQUENCE [LARGE SCALE GENOMIC DNA]</scope>
    <source>
        <strain evidence="3 4">LdCL</strain>
    </source>
</reference>
<dbReference type="GO" id="GO:0005975">
    <property type="term" value="P:carbohydrate metabolic process"/>
    <property type="evidence" value="ECO:0007669"/>
    <property type="project" value="InterPro"/>
</dbReference>
<evidence type="ECO:0000313" key="4">
    <source>
        <dbReference type="Proteomes" id="UP000274082"/>
    </source>
</evidence>
<keyword evidence="3" id="KW-0378">Hydrolase</keyword>
<dbReference type="VEuPathDB" id="TriTrypDB:LDHU3_09.1720"/>
<keyword evidence="4" id="KW-1185">Reference proteome</keyword>
<dbReference type="GO" id="GO:0016020">
    <property type="term" value="C:membrane"/>
    <property type="evidence" value="ECO:0007669"/>
    <property type="project" value="InterPro"/>
</dbReference>
<dbReference type="Pfam" id="PF01532">
    <property type="entry name" value="Glyco_hydro_47"/>
    <property type="match status" value="1"/>
</dbReference>
<protein>
    <submittedName>
        <fullName evidence="3">Glycosyl hydrolase family 47, putative</fullName>
    </submittedName>
</protein>
<keyword evidence="2" id="KW-0472">Membrane</keyword>
<evidence type="ECO:0000313" key="3">
    <source>
        <dbReference type="EMBL" id="AYU76588.1"/>
    </source>
</evidence>
<dbReference type="SUPFAM" id="SSF48225">
    <property type="entry name" value="Seven-hairpin glycosidases"/>
    <property type="match status" value="1"/>
</dbReference>
<feature type="transmembrane region" description="Helical" evidence="2">
    <location>
        <begin position="144"/>
        <end position="163"/>
    </location>
</feature>
<keyword evidence="2" id="KW-1133">Transmembrane helix</keyword>
<dbReference type="VEuPathDB" id="TriTrypDB:LdCL_090021100"/>
<gene>
    <name evidence="3" type="ORF">LdCL_090021100</name>
</gene>
<dbReference type="Proteomes" id="UP000274082">
    <property type="component" value="Chromosome 9"/>
</dbReference>
<evidence type="ECO:0000256" key="2">
    <source>
        <dbReference type="SAM" id="Phobius"/>
    </source>
</evidence>
<dbReference type="GO" id="GO:0005509">
    <property type="term" value="F:calcium ion binding"/>
    <property type="evidence" value="ECO:0007669"/>
    <property type="project" value="InterPro"/>
</dbReference>
<evidence type="ECO:0000256" key="1">
    <source>
        <dbReference type="ARBA" id="ARBA00007658"/>
    </source>
</evidence>
<organism evidence="3 4">
    <name type="scientific">Leishmania donovani</name>
    <dbReference type="NCBI Taxonomy" id="5661"/>
    <lineage>
        <taxon>Eukaryota</taxon>
        <taxon>Discoba</taxon>
        <taxon>Euglenozoa</taxon>
        <taxon>Kinetoplastea</taxon>
        <taxon>Metakinetoplastina</taxon>
        <taxon>Trypanosomatida</taxon>
        <taxon>Trypanosomatidae</taxon>
        <taxon>Leishmaniinae</taxon>
        <taxon>Leishmania</taxon>
    </lineage>
</organism>
<dbReference type="VEuPathDB" id="TriTrypDB:LdBPK_091470.1"/>
<dbReference type="AlphaFoldDB" id="A0A3Q8I8J9"/>
<sequence length="658" mass="72163">MLLGVMPPQAASWFESRREALVMEKPRVAMAFLCCTFPLSTAQAPWLISCAGHFVLSRATQPPSISSSFFTAFHVDAQHTGTPGYRRRQRKWAGRLSLRVCCTSYRHMLFAGPLRCFASLAHMNFCTQMQRRRIRYQSHLLDRYIVFAVLGVVAYILVLSLIAESLATGVRDRAKAKVSAAEVKHATSSIPEEVFWPHRWPAAPISEVHIIKEAMEYVTASLTKVMPFTEHLPEAQLAAWDLVLLTGVSTEWTPTAKELKAAAEAALSTAVSTAPSEALAAVREALESAAVVWSMKGAAGEADEVREFLKGMPEIPAPAVTSAASWSAFSREVWSCVTAGGASFTTDSITAAHDTLRKASESFWHPGEQAAAVPPLHDSHLLPLRSGTYDAVVPFARLLLQLWVRGGRRDSDKQLVEAYDAAVMSIVQDLFYTRTVTAGVQAMNFTFVGSRAEALVPVATPRMCALAGVLAQGIRYGAHRYPARPSSARYSEDDVLQAAEALATSCFQLYAEPAGRKLRSAVYVTGSGPVPGYTRATNDDTSASLRSSYCDVPGVLLESFYELYQTTHDAMYGLWSVLVMRQDTSDHCGLRKTDITSATPWRRHIRELRTLWLLFHRMDCLVYRGSRGSRRMCGLATTTIVSPVTGHLVPVPNTPAAL</sequence>
<dbReference type="OrthoDB" id="272853at2759"/>
<comment type="similarity">
    <text evidence="1">Belongs to the glycosyl hydrolase 47 family.</text>
</comment>
<dbReference type="InterPro" id="IPR012341">
    <property type="entry name" value="6hp_glycosidase-like_sf"/>
</dbReference>
<keyword evidence="2" id="KW-0812">Transmembrane</keyword>
<dbReference type="Gene3D" id="1.50.10.10">
    <property type="match status" value="1"/>
</dbReference>
<dbReference type="InterPro" id="IPR001382">
    <property type="entry name" value="Glyco_hydro_47"/>
</dbReference>
<name>A0A3Q8I8J9_LEIDO</name>
<accession>A0A3Q8I8J9</accession>
<dbReference type="InterPro" id="IPR036026">
    <property type="entry name" value="Seven-hairpin_glycosidases"/>
</dbReference>